<proteinExistence type="predicted"/>
<comment type="caution">
    <text evidence="1">The sequence shown here is derived from an EMBL/GenBank/DDBJ whole genome shotgun (WGS) entry which is preliminary data.</text>
</comment>
<dbReference type="AlphaFoldDB" id="A0A645JI76"/>
<protein>
    <submittedName>
        <fullName evidence="1">Uncharacterized protein</fullName>
    </submittedName>
</protein>
<organism evidence="1">
    <name type="scientific">bioreactor metagenome</name>
    <dbReference type="NCBI Taxonomy" id="1076179"/>
    <lineage>
        <taxon>unclassified sequences</taxon>
        <taxon>metagenomes</taxon>
        <taxon>ecological metagenomes</taxon>
    </lineage>
</organism>
<name>A0A645JI76_9ZZZZ</name>
<dbReference type="EMBL" id="VSSQ01142754">
    <property type="protein sequence ID" value="MPN63395.1"/>
    <property type="molecule type" value="Genomic_DNA"/>
</dbReference>
<reference evidence="1" key="1">
    <citation type="submission" date="2019-08" db="EMBL/GenBank/DDBJ databases">
        <authorList>
            <person name="Kucharzyk K."/>
            <person name="Murdoch R.W."/>
            <person name="Higgins S."/>
            <person name="Loffler F."/>
        </authorList>
    </citation>
    <scope>NUCLEOTIDE SEQUENCE</scope>
</reference>
<gene>
    <name evidence="1" type="ORF">SDC9_211153</name>
</gene>
<sequence>MVLGDDFVARAVVAQRFAKRDVHIQRQGQCLGRRTQLALLQRQGVLVLAKGLNEPVCGGI</sequence>
<evidence type="ECO:0000313" key="1">
    <source>
        <dbReference type="EMBL" id="MPN63395.1"/>
    </source>
</evidence>
<accession>A0A645JI76</accession>